<accession>A0A0E9XSW9</accession>
<organism evidence="1">
    <name type="scientific">Anguilla anguilla</name>
    <name type="common">European freshwater eel</name>
    <name type="synonym">Muraena anguilla</name>
    <dbReference type="NCBI Taxonomy" id="7936"/>
    <lineage>
        <taxon>Eukaryota</taxon>
        <taxon>Metazoa</taxon>
        <taxon>Chordata</taxon>
        <taxon>Craniata</taxon>
        <taxon>Vertebrata</taxon>
        <taxon>Euteleostomi</taxon>
        <taxon>Actinopterygii</taxon>
        <taxon>Neopterygii</taxon>
        <taxon>Teleostei</taxon>
        <taxon>Anguilliformes</taxon>
        <taxon>Anguillidae</taxon>
        <taxon>Anguilla</taxon>
    </lineage>
</organism>
<evidence type="ECO:0000313" key="1">
    <source>
        <dbReference type="EMBL" id="JAI04961.1"/>
    </source>
</evidence>
<name>A0A0E9XSW9_ANGAN</name>
<dbReference type="AlphaFoldDB" id="A0A0E9XSW9"/>
<sequence>MMQNKLFADRICKISFFWD</sequence>
<reference evidence="1" key="2">
    <citation type="journal article" date="2015" name="Fish Shellfish Immunol.">
        <title>Early steps in the European eel (Anguilla anguilla)-Vibrio vulnificus interaction in the gills: Role of the RtxA13 toxin.</title>
        <authorList>
            <person name="Callol A."/>
            <person name="Pajuelo D."/>
            <person name="Ebbesson L."/>
            <person name="Teles M."/>
            <person name="MacKenzie S."/>
            <person name="Amaro C."/>
        </authorList>
    </citation>
    <scope>NUCLEOTIDE SEQUENCE</scope>
</reference>
<reference evidence="1" key="1">
    <citation type="submission" date="2014-11" db="EMBL/GenBank/DDBJ databases">
        <authorList>
            <person name="Amaro Gonzalez C."/>
        </authorList>
    </citation>
    <scope>NUCLEOTIDE SEQUENCE</scope>
</reference>
<proteinExistence type="predicted"/>
<protein>
    <submittedName>
        <fullName evidence="1">Uncharacterized protein</fullName>
    </submittedName>
</protein>
<dbReference type="EMBL" id="GBXM01003617">
    <property type="protein sequence ID" value="JAI04961.1"/>
    <property type="molecule type" value="Transcribed_RNA"/>
</dbReference>